<dbReference type="Gene3D" id="2.10.230.10">
    <property type="entry name" value="Heat shock protein DnaJ, cysteine-rich domain"/>
    <property type="match status" value="1"/>
</dbReference>
<dbReference type="InterPro" id="IPR012724">
    <property type="entry name" value="DnaJ"/>
</dbReference>
<comment type="function">
    <text evidence="11">Participates actively in the response to hyperosmotic and heat shock by preventing the aggregation of stress-denatured proteins and by disaggregating proteins, also in an autonomous, DnaK-independent fashion. Unfolded proteins bind initially to DnaJ; upon interaction with the DnaJ-bound protein, DnaK hydrolyzes its bound ATP, resulting in the formation of a stable complex. GrpE releases ADP from DnaK; ATP binding to DnaK triggers the release of the substrate protein, thus completing the reaction cycle. Several rounds of ATP-dependent interactions between DnaJ, DnaK and GrpE are required for fully efficient folding. Also involved, together with DnaK and GrpE, in the DNA replication of plasmids through activation of initiation proteins.</text>
</comment>
<keyword evidence="2 11" id="KW-0235">DNA replication</keyword>
<evidence type="ECO:0000256" key="11">
    <source>
        <dbReference type="HAMAP-Rule" id="MF_01152"/>
    </source>
</evidence>
<dbReference type="SUPFAM" id="SSF46565">
    <property type="entry name" value="Chaperone J-domain"/>
    <property type="match status" value="1"/>
</dbReference>
<dbReference type="GO" id="GO:0042026">
    <property type="term" value="P:protein refolding"/>
    <property type="evidence" value="ECO:0007669"/>
    <property type="project" value="TreeGrafter"/>
</dbReference>
<dbReference type="InterPro" id="IPR036869">
    <property type="entry name" value="J_dom_sf"/>
</dbReference>
<sequence>MSKRDYYDVLGVSKDASGQDIKKAYRKLARKYHPDVSQEEDAETKFKEVQEAYDALSDEQKRAAYDRFGHEGAQGFGGAGGFGGFEGFGGAGGFGDIGDIFEQFFGGGGGGGFSSGGRRGNQAAQGESIRIQMTISFEEAAFGATKEVSINRDEECTRCGGLGAKSKDDISTCNRCNGRGVINQVQQTLLGRMQTQTACPDCNGKGKVIKDKCPECRGRGINSKTAKIKIKIPAGIDDGQQIRIRGKGNAGLNGGPSGDLYVYFNVKKHKFYTREGFDLHGEIPVTFSQATLGDEIEIQTLKGKVKLKVPAGTQPNTEFRIPNKGIKYVNRESYGDLYIRVKLIVPKKVTQKQQELLQEFSELEDKSDSIWDKVRGIFK</sequence>
<dbReference type="Pfam" id="PF00684">
    <property type="entry name" value="DnaJ_CXXCXGXG"/>
    <property type="match status" value="1"/>
</dbReference>
<protein>
    <recommendedName>
        <fullName evidence="10 11">Chaperone protein DnaJ</fullName>
    </recommendedName>
</protein>
<comment type="domain">
    <text evidence="11">The J domain is necessary and sufficient to stimulate DnaK ATPase activity. Zinc center 1 plays an important role in the autonomous, DnaK-independent chaperone activity of DnaJ. Zinc center 2 is essential for interaction with DnaK and for DnaJ activity.</text>
</comment>
<dbReference type="FunFam" id="1.10.287.110:FF:000031">
    <property type="entry name" value="Molecular chaperone DnaJ"/>
    <property type="match status" value="1"/>
</dbReference>
<gene>
    <name evidence="11 15" type="primary">dnaJ</name>
    <name evidence="15" type="ORF">HLPCO_000339</name>
</gene>
<dbReference type="GO" id="GO:0051082">
    <property type="term" value="F:unfolded protein binding"/>
    <property type="evidence" value="ECO:0007669"/>
    <property type="project" value="UniProtKB-UniRule"/>
</dbReference>
<comment type="subcellular location">
    <subcellularLocation>
        <location evidence="11">Cytoplasm</location>
    </subcellularLocation>
</comment>
<dbReference type="PANTHER" id="PTHR43096">
    <property type="entry name" value="DNAJ HOMOLOG 1, MITOCHONDRIAL-RELATED"/>
    <property type="match status" value="1"/>
</dbReference>
<dbReference type="InterPro" id="IPR036410">
    <property type="entry name" value="HSP_DnaJ_Cys-rich_dom_sf"/>
</dbReference>
<evidence type="ECO:0000313" key="16">
    <source>
        <dbReference type="Proteomes" id="UP000005707"/>
    </source>
</evidence>
<feature type="binding site" evidence="11">
    <location>
        <position position="173"/>
    </location>
    <ligand>
        <name>Zn(2+)</name>
        <dbReference type="ChEBI" id="CHEBI:29105"/>
        <label>2</label>
    </ligand>
</feature>
<dbReference type="Pfam" id="PF01556">
    <property type="entry name" value="DnaJ_C"/>
    <property type="match status" value="1"/>
</dbReference>
<dbReference type="eggNOG" id="COG0484">
    <property type="taxonomic scope" value="Bacteria"/>
</dbReference>
<organism evidence="15 16">
    <name type="scientific">Haloplasma contractile SSD-17B</name>
    <dbReference type="NCBI Taxonomy" id="1033810"/>
    <lineage>
        <taxon>Bacteria</taxon>
        <taxon>Bacillati</taxon>
        <taxon>Mycoplasmatota</taxon>
        <taxon>Mollicutes</taxon>
        <taxon>Haloplasmatales</taxon>
        <taxon>Haloplasmataceae</taxon>
        <taxon>Haloplasma</taxon>
    </lineage>
</organism>
<feature type="binding site" evidence="11">
    <location>
        <position position="213"/>
    </location>
    <ligand>
        <name>Zn(2+)</name>
        <dbReference type="ChEBI" id="CHEBI:29105"/>
        <label>1</label>
    </ligand>
</feature>
<dbReference type="OrthoDB" id="9779889at2"/>
<comment type="cofactor">
    <cofactor evidence="11">
        <name>Zn(2+)</name>
        <dbReference type="ChEBI" id="CHEBI:29105"/>
    </cofactor>
    <text evidence="11">Binds 2 Zn(2+) ions per monomer.</text>
</comment>
<dbReference type="PANTHER" id="PTHR43096:SF48">
    <property type="entry name" value="CHAPERONE PROTEIN DNAJ"/>
    <property type="match status" value="1"/>
</dbReference>
<evidence type="ECO:0000256" key="7">
    <source>
        <dbReference type="ARBA" id="ARBA00023016"/>
    </source>
</evidence>
<feature type="zinc finger region" description="CR-type" evidence="12">
    <location>
        <begin position="143"/>
        <end position="225"/>
    </location>
</feature>
<keyword evidence="16" id="KW-1185">Reference proteome</keyword>
<evidence type="ECO:0000259" key="14">
    <source>
        <dbReference type="PROSITE" id="PS51188"/>
    </source>
</evidence>
<feature type="repeat" description="CXXCXGXG motif" evidence="11">
    <location>
        <begin position="156"/>
        <end position="163"/>
    </location>
</feature>
<name>U2EFG1_9MOLU</name>
<dbReference type="RefSeq" id="WP_008826222.1">
    <property type="nucleotide sequence ID" value="NZ_AFNU02000001.1"/>
</dbReference>
<dbReference type="GO" id="GO:0016740">
    <property type="term" value="F:transferase activity"/>
    <property type="evidence" value="ECO:0007669"/>
    <property type="project" value="UniProtKB-KW"/>
</dbReference>
<dbReference type="PROSITE" id="PS51188">
    <property type="entry name" value="ZF_CR"/>
    <property type="match status" value="1"/>
</dbReference>
<feature type="binding site" evidence="11">
    <location>
        <position position="156"/>
    </location>
    <ligand>
        <name>Zn(2+)</name>
        <dbReference type="ChEBI" id="CHEBI:29105"/>
        <label>1</label>
    </ligand>
</feature>
<dbReference type="FunFam" id="2.60.260.20:FF:000005">
    <property type="entry name" value="Chaperone protein dnaJ 1, mitochondrial"/>
    <property type="match status" value="1"/>
</dbReference>
<keyword evidence="8 11" id="KW-0143">Chaperone</keyword>
<evidence type="ECO:0000313" key="15">
    <source>
        <dbReference type="EMBL" id="ERJ13673.1"/>
    </source>
</evidence>
<dbReference type="InterPro" id="IPR002939">
    <property type="entry name" value="DnaJ_C"/>
</dbReference>
<dbReference type="SMART" id="SM00271">
    <property type="entry name" value="DnaJ"/>
    <property type="match status" value="1"/>
</dbReference>
<comment type="caution">
    <text evidence="15">The sequence shown here is derived from an EMBL/GenBank/DDBJ whole genome shotgun (WGS) entry which is preliminary data.</text>
</comment>
<keyword evidence="1 11" id="KW-0963">Cytoplasm</keyword>
<evidence type="ECO:0000256" key="9">
    <source>
        <dbReference type="ARBA" id="ARBA00061004"/>
    </source>
</evidence>
<dbReference type="InParanoid" id="U2EFG1"/>
<feature type="binding site" evidence="11">
    <location>
        <position position="159"/>
    </location>
    <ligand>
        <name>Zn(2+)</name>
        <dbReference type="ChEBI" id="CHEBI:29105"/>
        <label>1</label>
    </ligand>
</feature>
<evidence type="ECO:0000256" key="5">
    <source>
        <dbReference type="ARBA" id="ARBA00022771"/>
    </source>
</evidence>
<feature type="binding site" evidence="11">
    <location>
        <position position="216"/>
    </location>
    <ligand>
        <name>Zn(2+)</name>
        <dbReference type="ChEBI" id="CHEBI:29105"/>
        <label>1</label>
    </ligand>
</feature>
<feature type="repeat" description="CXXCXGXG motif" evidence="11">
    <location>
        <begin position="213"/>
        <end position="220"/>
    </location>
</feature>
<feature type="binding site" evidence="11">
    <location>
        <position position="176"/>
    </location>
    <ligand>
        <name>Zn(2+)</name>
        <dbReference type="ChEBI" id="CHEBI:29105"/>
        <label>2</label>
    </ligand>
</feature>
<dbReference type="PROSITE" id="PS50076">
    <property type="entry name" value="DNAJ_2"/>
    <property type="match status" value="1"/>
</dbReference>
<dbReference type="InterPro" id="IPR001305">
    <property type="entry name" value="HSP_DnaJ_Cys-rich_dom"/>
</dbReference>
<dbReference type="CDD" id="cd10747">
    <property type="entry name" value="DnaJ_C"/>
    <property type="match status" value="1"/>
</dbReference>
<comment type="similarity">
    <text evidence="9 11">Belongs to the DnaJ family.</text>
</comment>
<dbReference type="PRINTS" id="PR00625">
    <property type="entry name" value="JDOMAIN"/>
</dbReference>
<evidence type="ECO:0000256" key="10">
    <source>
        <dbReference type="ARBA" id="ARBA00067609"/>
    </source>
</evidence>
<feature type="repeat" description="CXXCXGXG motif" evidence="11">
    <location>
        <begin position="173"/>
        <end position="180"/>
    </location>
</feature>
<reference evidence="15 16" key="2">
    <citation type="journal article" date="2013" name="PLoS ONE">
        <title>INDIGO - INtegrated Data Warehouse of MIcrobial GenOmes with Examples from the Red Sea Extremophiles.</title>
        <authorList>
            <person name="Alam I."/>
            <person name="Antunes A."/>
            <person name="Kamau A.A."/>
            <person name="Ba Alawi W."/>
            <person name="Kalkatawi M."/>
            <person name="Stingl U."/>
            <person name="Bajic V.B."/>
        </authorList>
    </citation>
    <scope>NUCLEOTIDE SEQUENCE [LARGE SCALE GENOMIC DNA]</scope>
    <source>
        <strain evidence="15 16">SSD-17B</strain>
    </source>
</reference>
<evidence type="ECO:0000256" key="1">
    <source>
        <dbReference type="ARBA" id="ARBA00022490"/>
    </source>
</evidence>
<keyword evidence="6 11" id="KW-0862">Zinc</keyword>
<keyword evidence="4 11" id="KW-0677">Repeat</keyword>
<keyword evidence="3 11" id="KW-0479">Metal-binding</keyword>
<keyword evidence="15" id="KW-0808">Transferase</keyword>
<dbReference type="Gene3D" id="2.60.260.20">
    <property type="entry name" value="Urease metallochaperone UreE, N-terminal domain"/>
    <property type="match status" value="2"/>
</dbReference>
<evidence type="ECO:0000256" key="4">
    <source>
        <dbReference type="ARBA" id="ARBA00022737"/>
    </source>
</evidence>
<dbReference type="SUPFAM" id="SSF49493">
    <property type="entry name" value="HSP40/DnaJ peptide-binding domain"/>
    <property type="match status" value="2"/>
</dbReference>
<evidence type="ECO:0000256" key="3">
    <source>
        <dbReference type="ARBA" id="ARBA00022723"/>
    </source>
</evidence>
<feature type="domain" description="CR-type" evidence="14">
    <location>
        <begin position="143"/>
        <end position="225"/>
    </location>
</feature>
<dbReference type="NCBIfam" id="TIGR02349">
    <property type="entry name" value="DnaJ_bact"/>
    <property type="match status" value="1"/>
</dbReference>
<dbReference type="CDD" id="cd06257">
    <property type="entry name" value="DnaJ"/>
    <property type="match status" value="1"/>
</dbReference>
<dbReference type="FunCoup" id="U2EFG1">
    <property type="interactions" value="450"/>
</dbReference>
<dbReference type="STRING" id="1033810.HLPCO_000339"/>
<dbReference type="Pfam" id="PF00226">
    <property type="entry name" value="DnaJ"/>
    <property type="match status" value="1"/>
</dbReference>
<dbReference type="InterPro" id="IPR018253">
    <property type="entry name" value="DnaJ_domain_CS"/>
</dbReference>
<keyword evidence="5 11" id="KW-0863">Zinc-finger</keyword>
<feature type="binding site" evidence="11">
    <location>
        <position position="202"/>
    </location>
    <ligand>
        <name>Zn(2+)</name>
        <dbReference type="ChEBI" id="CHEBI:29105"/>
        <label>2</label>
    </ligand>
</feature>
<dbReference type="GO" id="GO:0005737">
    <property type="term" value="C:cytoplasm"/>
    <property type="evidence" value="ECO:0007669"/>
    <property type="project" value="UniProtKB-SubCell"/>
</dbReference>
<dbReference type="InterPro" id="IPR001623">
    <property type="entry name" value="DnaJ_domain"/>
</dbReference>
<dbReference type="FunFam" id="2.10.230.10:FF:000002">
    <property type="entry name" value="Molecular chaperone DnaJ"/>
    <property type="match status" value="1"/>
</dbReference>
<dbReference type="GO" id="GO:0005524">
    <property type="term" value="F:ATP binding"/>
    <property type="evidence" value="ECO:0007669"/>
    <property type="project" value="InterPro"/>
</dbReference>
<dbReference type="GO" id="GO:0006260">
    <property type="term" value="P:DNA replication"/>
    <property type="evidence" value="ECO:0007669"/>
    <property type="project" value="UniProtKB-KW"/>
</dbReference>
<evidence type="ECO:0000259" key="13">
    <source>
        <dbReference type="PROSITE" id="PS50076"/>
    </source>
</evidence>
<feature type="domain" description="J" evidence="13">
    <location>
        <begin position="5"/>
        <end position="69"/>
    </location>
</feature>
<feature type="binding site" evidence="11">
    <location>
        <position position="199"/>
    </location>
    <ligand>
        <name>Zn(2+)</name>
        <dbReference type="ChEBI" id="CHEBI:29105"/>
        <label>2</label>
    </ligand>
</feature>
<dbReference type="SUPFAM" id="SSF57938">
    <property type="entry name" value="DnaJ/Hsp40 cysteine-rich domain"/>
    <property type="match status" value="1"/>
</dbReference>
<dbReference type="InterPro" id="IPR008971">
    <property type="entry name" value="HSP40/DnaJ_pept-bd"/>
</dbReference>
<dbReference type="GO" id="GO:0009408">
    <property type="term" value="P:response to heat"/>
    <property type="evidence" value="ECO:0007669"/>
    <property type="project" value="InterPro"/>
</dbReference>
<dbReference type="GO" id="GO:0008270">
    <property type="term" value="F:zinc ion binding"/>
    <property type="evidence" value="ECO:0007669"/>
    <property type="project" value="UniProtKB-UniRule"/>
</dbReference>
<proteinExistence type="inferred from homology"/>
<dbReference type="Gene3D" id="1.10.287.110">
    <property type="entry name" value="DnaJ domain"/>
    <property type="match status" value="1"/>
</dbReference>
<accession>U2EFG1</accession>
<comment type="subunit">
    <text evidence="11">Homodimer.</text>
</comment>
<dbReference type="GO" id="GO:0031072">
    <property type="term" value="F:heat shock protein binding"/>
    <property type="evidence" value="ECO:0007669"/>
    <property type="project" value="InterPro"/>
</dbReference>
<dbReference type="EMBL" id="AFNU02000001">
    <property type="protein sequence ID" value="ERJ13673.1"/>
    <property type="molecule type" value="Genomic_DNA"/>
</dbReference>
<dbReference type="Proteomes" id="UP000005707">
    <property type="component" value="Unassembled WGS sequence"/>
</dbReference>
<dbReference type="PROSITE" id="PS00636">
    <property type="entry name" value="DNAJ_1"/>
    <property type="match status" value="1"/>
</dbReference>
<evidence type="ECO:0000256" key="8">
    <source>
        <dbReference type="ARBA" id="ARBA00023186"/>
    </source>
</evidence>
<feature type="repeat" description="CXXCXGXG motif" evidence="11">
    <location>
        <begin position="199"/>
        <end position="206"/>
    </location>
</feature>
<evidence type="ECO:0000256" key="6">
    <source>
        <dbReference type="ARBA" id="ARBA00022833"/>
    </source>
</evidence>
<dbReference type="CDD" id="cd10719">
    <property type="entry name" value="DnaJ_zf"/>
    <property type="match status" value="1"/>
</dbReference>
<dbReference type="HAMAP" id="MF_01152">
    <property type="entry name" value="DnaJ"/>
    <property type="match status" value="1"/>
</dbReference>
<keyword evidence="7 11" id="KW-0346">Stress response</keyword>
<reference evidence="15 16" key="1">
    <citation type="journal article" date="2011" name="J. Bacteriol.">
        <title>Genome sequence of Haloplasma contractile, an unusual contractile bacterium from a deep-sea anoxic brine lake.</title>
        <authorList>
            <person name="Antunes A."/>
            <person name="Alam I."/>
            <person name="El Dorry H."/>
            <person name="Siam R."/>
            <person name="Robertson A."/>
            <person name="Bajic V.B."/>
            <person name="Stingl U."/>
        </authorList>
    </citation>
    <scope>NUCLEOTIDE SEQUENCE [LARGE SCALE GENOMIC DNA]</scope>
    <source>
        <strain evidence="15 16">SSD-17B</strain>
    </source>
</reference>
<dbReference type="AlphaFoldDB" id="U2EFG1"/>
<evidence type="ECO:0000256" key="2">
    <source>
        <dbReference type="ARBA" id="ARBA00022705"/>
    </source>
</evidence>
<dbReference type="NCBIfam" id="NF008035">
    <property type="entry name" value="PRK10767.1"/>
    <property type="match status" value="1"/>
</dbReference>
<evidence type="ECO:0000256" key="12">
    <source>
        <dbReference type="PROSITE-ProRule" id="PRU00546"/>
    </source>
</evidence>